<dbReference type="InterPro" id="IPR034079">
    <property type="entry name" value="R3H_KhpB"/>
</dbReference>
<dbReference type="Gene3D" id="3.30.1370.50">
    <property type="entry name" value="R3H-like domain"/>
    <property type="match status" value="1"/>
</dbReference>
<gene>
    <name evidence="2" type="ORF">VE96_C0001G0010</name>
</gene>
<dbReference type="CDD" id="cd02644">
    <property type="entry name" value="R3H_jag"/>
    <property type="match status" value="1"/>
</dbReference>
<dbReference type="SUPFAM" id="SSF82708">
    <property type="entry name" value="R3H domain"/>
    <property type="match status" value="1"/>
</dbReference>
<evidence type="ECO:0000259" key="1">
    <source>
        <dbReference type="PROSITE" id="PS51061"/>
    </source>
</evidence>
<comment type="caution">
    <text evidence="2">The sequence shown here is derived from an EMBL/GenBank/DDBJ whole genome shotgun (WGS) entry which is preliminary data.</text>
</comment>
<evidence type="ECO:0000313" key="3">
    <source>
        <dbReference type="Proteomes" id="UP000034752"/>
    </source>
</evidence>
<dbReference type="PANTHER" id="PTHR35800:SF1">
    <property type="entry name" value="RNA-BINDING PROTEIN KHPB"/>
    <property type="match status" value="1"/>
</dbReference>
<feature type="domain" description="R3H" evidence="1">
    <location>
        <begin position="86"/>
        <end position="152"/>
    </location>
</feature>
<dbReference type="PROSITE" id="PS51061">
    <property type="entry name" value="R3H"/>
    <property type="match status" value="1"/>
</dbReference>
<dbReference type="AlphaFoldDB" id="A0A0G1I221"/>
<dbReference type="Gene3D" id="3.30.300.20">
    <property type="match status" value="1"/>
</dbReference>
<proteinExistence type="predicted"/>
<accession>A0A0G1I221</accession>
<evidence type="ECO:0000313" key="2">
    <source>
        <dbReference type="EMBL" id="KKT53255.1"/>
    </source>
</evidence>
<protein>
    <recommendedName>
        <fullName evidence="1">R3H domain-containing protein</fullName>
    </recommendedName>
</protein>
<dbReference type="EMBL" id="LCIJ01000001">
    <property type="protein sequence ID" value="KKT53255.1"/>
    <property type="molecule type" value="Genomic_DNA"/>
</dbReference>
<dbReference type="InterPro" id="IPR001374">
    <property type="entry name" value="R3H_dom"/>
</dbReference>
<name>A0A0G1I221_UNCK3</name>
<dbReference type="Proteomes" id="UP000034752">
    <property type="component" value="Unassembled WGS sequence"/>
</dbReference>
<dbReference type="InterPro" id="IPR039247">
    <property type="entry name" value="KhpB"/>
</dbReference>
<dbReference type="GO" id="GO:0003723">
    <property type="term" value="F:RNA binding"/>
    <property type="evidence" value="ECO:0007669"/>
    <property type="project" value="InterPro"/>
</dbReference>
<organism evidence="2 3">
    <name type="scientific">candidate division Kazan bacterium GW2011_GWA1_44_22</name>
    <dbReference type="NCBI Taxonomy" id="1620410"/>
    <lineage>
        <taxon>Bacteria</taxon>
        <taxon>Bacteria division Kazan-3B-28</taxon>
    </lineage>
</organism>
<dbReference type="InterPro" id="IPR036867">
    <property type="entry name" value="R3H_dom_sf"/>
</dbReference>
<dbReference type="PANTHER" id="PTHR35800">
    <property type="entry name" value="PROTEIN JAG"/>
    <property type="match status" value="1"/>
</dbReference>
<reference evidence="2 3" key="1">
    <citation type="journal article" date="2015" name="Nature">
        <title>rRNA introns, odd ribosomes, and small enigmatic genomes across a large radiation of phyla.</title>
        <authorList>
            <person name="Brown C.T."/>
            <person name="Hug L.A."/>
            <person name="Thomas B.C."/>
            <person name="Sharon I."/>
            <person name="Castelle C.J."/>
            <person name="Singh A."/>
            <person name="Wilkins M.J."/>
            <person name="Williams K.H."/>
            <person name="Banfield J.F."/>
        </authorList>
    </citation>
    <scope>NUCLEOTIDE SEQUENCE [LARGE SCALE GENOMIC DNA]</scope>
</reference>
<dbReference type="Pfam" id="PF01424">
    <property type="entry name" value="R3H"/>
    <property type="match status" value="1"/>
</dbReference>
<dbReference type="InterPro" id="IPR015946">
    <property type="entry name" value="KH_dom-like_a/b"/>
</dbReference>
<dbReference type="SMART" id="SM00393">
    <property type="entry name" value="R3H"/>
    <property type="match status" value="1"/>
</dbReference>
<sequence>MNQEVKDFLQQMVKDFFAEWPVRPEIDLEETDSVIVLRVQTGRDFMFIQPNPQPVLALQHLWRVILKNRFPDLTHKLVVDIGNFRDNQQKTIDKLVLEAILTIKVSGNAVHLAPMSSFERRLVHSKVAEEEGFTSGSEGVGVDRHVVIRVSGK</sequence>